<protein>
    <recommendedName>
        <fullName evidence="2">3-hydroxyisobutyryl-CoA hydrolase</fullName>
        <ecNumber evidence="2">3.1.2.4</ecNumber>
    </recommendedName>
</protein>
<dbReference type="CDD" id="cd06558">
    <property type="entry name" value="crotonase-like"/>
    <property type="match status" value="1"/>
</dbReference>
<dbReference type="PANTHER" id="PTHR43176">
    <property type="entry name" value="3-HYDROXYISOBUTYRYL-COA HYDROLASE-RELATED"/>
    <property type="match status" value="1"/>
</dbReference>
<evidence type="ECO:0000313" key="6">
    <source>
        <dbReference type="Proteomes" id="UP000218811"/>
    </source>
</evidence>
<dbReference type="PANTHER" id="PTHR43176:SF3">
    <property type="entry name" value="3-HYDROXYISOBUTYRYL-COA HYDROLASE, MITOCHONDRIAL"/>
    <property type="match status" value="1"/>
</dbReference>
<feature type="domain" description="Enoyl-CoA hydratase/isomerase" evidence="4">
    <location>
        <begin position="44"/>
        <end position="384"/>
    </location>
</feature>
<comment type="catalytic activity">
    <reaction evidence="1">
        <text>3-hydroxy-2-methylpropanoyl-CoA + H2O = 3-hydroxy-2-methylpropanoate + CoA + H(+)</text>
        <dbReference type="Rhea" id="RHEA:20888"/>
        <dbReference type="ChEBI" id="CHEBI:11805"/>
        <dbReference type="ChEBI" id="CHEBI:15377"/>
        <dbReference type="ChEBI" id="CHEBI:15378"/>
        <dbReference type="ChEBI" id="CHEBI:57287"/>
        <dbReference type="ChEBI" id="CHEBI:57340"/>
        <dbReference type="EC" id="3.1.2.4"/>
    </reaction>
</comment>
<dbReference type="GO" id="GO:0003860">
    <property type="term" value="F:3-hydroxyisobutyryl-CoA hydrolase activity"/>
    <property type="evidence" value="ECO:0007669"/>
    <property type="project" value="UniProtKB-EC"/>
</dbReference>
<dbReference type="STRING" id="742152.A0A2H3J5Y0"/>
<dbReference type="Gene3D" id="3.90.226.10">
    <property type="entry name" value="2-enoyl-CoA Hydratase, Chain A, domain 1"/>
    <property type="match status" value="1"/>
</dbReference>
<gene>
    <name evidence="5" type="ORF">WOLCODRAFT_94935</name>
</gene>
<name>A0A2H3J5Y0_WOLCO</name>
<dbReference type="Proteomes" id="UP000218811">
    <property type="component" value="Unassembled WGS sequence"/>
</dbReference>
<dbReference type="InterPro" id="IPR045004">
    <property type="entry name" value="ECH_dom"/>
</dbReference>
<accession>A0A2H3J5Y0</accession>
<dbReference type="GO" id="GO:0005739">
    <property type="term" value="C:mitochondrion"/>
    <property type="evidence" value="ECO:0007669"/>
    <property type="project" value="TreeGrafter"/>
</dbReference>
<evidence type="ECO:0000313" key="5">
    <source>
        <dbReference type="EMBL" id="PCH34159.1"/>
    </source>
</evidence>
<evidence type="ECO:0000256" key="3">
    <source>
        <dbReference type="ARBA" id="ARBA00022801"/>
    </source>
</evidence>
<evidence type="ECO:0000259" key="4">
    <source>
        <dbReference type="Pfam" id="PF16113"/>
    </source>
</evidence>
<dbReference type="EC" id="3.1.2.4" evidence="2"/>
<proteinExistence type="predicted"/>
<dbReference type="InterPro" id="IPR029045">
    <property type="entry name" value="ClpP/crotonase-like_dom_sf"/>
</dbReference>
<dbReference type="InterPro" id="IPR032259">
    <property type="entry name" value="HIBYL-CoA-H"/>
</dbReference>
<keyword evidence="6" id="KW-1185">Reference proteome</keyword>
<dbReference type="Pfam" id="PF16113">
    <property type="entry name" value="ECH_2"/>
    <property type="match status" value="1"/>
</dbReference>
<reference evidence="5 6" key="1">
    <citation type="journal article" date="2012" name="Science">
        <title>The Paleozoic origin of enzymatic lignin decomposition reconstructed from 31 fungal genomes.</title>
        <authorList>
            <person name="Floudas D."/>
            <person name="Binder M."/>
            <person name="Riley R."/>
            <person name="Barry K."/>
            <person name="Blanchette R.A."/>
            <person name="Henrissat B."/>
            <person name="Martinez A.T."/>
            <person name="Otillar R."/>
            <person name="Spatafora J.W."/>
            <person name="Yadav J.S."/>
            <person name="Aerts A."/>
            <person name="Benoit I."/>
            <person name="Boyd A."/>
            <person name="Carlson A."/>
            <person name="Copeland A."/>
            <person name="Coutinho P.M."/>
            <person name="de Vries R.P."/>
            <person name="Ferreira P."/>
            <person name="Findley K."/>
            <person name="Foster B."/>
            <person name="Gaskell J."/>
            <person name="Glotzer D."/>
            <person name="Gorecki P."/>
            <person name="Heitman J."/>
            <person name="Hesse C."/>
            <person name="Hori C."/>
            <person name="Igarashi K."/>
            <person name="Jurgens J.A."/>
            <person name="Kallen N."/>
            <person name="Kersten P."/>
            <person name="Kohler A."/>
            <person name="Kuees U."/>
            <person name="Kumar T.K.A."/>
            <person name="Kuo A."/>
            <person name="LaButti K."/>
            <person name="Larrondo L.F."/>
            <person name="Lindquist E."/>
            <person name="Ling A."/>
            <person name="Lombard V."/>
            <person name="Lucas S."/>
            <person name="Lundell T."/>
            <person name="Martin R."/>
            <person name="McLaughlin D.J."/>
            <person name="Morgenstern I."/>
            <person name="Morin E."/>
            <person name="Murat C."/>
            <person name="Nagy L.G."/>
            <person name="Nolan M."/>
            <person name="Ohm R.A."/>
            <person name="Patyshakuliyeva A."/>
            <person name="Rokas A."/>
            <person name="Ruiz-Duenas F.J."/>
            <person name="Sabat G."/>
            <person name="Salamov A."/>
            <person name="Samejima M."/>
            <person name="Schmutz J."/>
            <person name="Slot J.C."/>
            <person name="St John F."/>
            <person name="Stenlid J."/>
            <person name="Sun H."/>
            <person name="Sun S."/>
            <person name="Syed K."/>
            <person name="Tsang A."/>
            <person name="Wiebenga A."/>
            <person name="Young D."/>
            <person name="Pisabarro A."/>
            <person name="Eastwood D.C."/>
            <person name="Martin F."/>
            <person name="Cullen D."/>
            <person name="Grigoriev I.V."/>
            <person name="Hibbett D.S."/>
        </authorList>
    </citation>
    <scope>NUCLEOTIDE SEQUENCE [LARGE SCALE GENOMIC DNA]</scope>
    <source>
        <strain evidence="5 6">MD-104</strain>
    </source>
</reference>
<evidence type="ECO:0000256" key="1">
    <source>
        <dbReference type="ARBA" id="ARBA00001709"/>
    </source>
</evidence>
<organism evidence="5 6">
    <name type="scientific">Wolfiporia cocos (strain MD-104)</name>
    <name type="common">Brown rot fungus</name>
    <dbReference type="NCBI Taxonomy" id="742152"/>
    <lineage>
        <taxon>Eukaryota</taxon>
        <taxon>Fungi</taxon>
        <taxon>Dikarya</taxon>
        <taxon>Basidiomycota</taxon>
        <taxon>Agaricomycotina</taxon>
        <taxon>Agaricomycetes</taxon>
        <taxon>Polyporales</taxon>
        <taxon>Phaeolaceae</taxon>
        <taxon>Wolfiporia</taxon>
    </lineage>
</organism>
<evidence type="ECO:0000256" key="2">
    <source>
        <dbReference type="ARBA" id="ARBA00011915"/>
    </source>
</evidence>
<dbReference type="GO" id="GO:0006574">
    <property type="term" value="P:L-valine catabolic process"/>
    <property type="evidence" value="ECO:0007669"/>
    <property type="project" value="TreeGrafter"/>
</dbReference>
<dbReference type="AlphaFoldDB" id="A0A2H3J5Y0"/>
<dbReference type="EMBL" id="KB467831">
    <property type="protein sequence ID" value="PCH34159.1"/>
    <property type="molecule type" value="Genomic_DNA"/>
</dbReference>
<dbReference type="OMA" id="CIWNGYA"/>
<dbReference type="OrthoDB" id="3239617at2759"/>
<sequence>METRQVAIKRVAAIRRHLDSHPIVEQQLDNTKSPILFKSSGCLRTYILNRPDKLNAIQDTMLMLLLEQIEKWRASASPCVIVGTGNGRAFCAGGDLEMWCSLVSRPETVQAVVNNFCSQFSFDYYLARMPLLHIVIMDGLTMGAGAGLAANAPFRIATERTIFSMPEVKIGYCPDVGASYFLNRFDGEIGTYLALTSENLRGRAVYEHGFATHFIASSDLPDVLHHISLLNNPTVQQIDSLLRKHDPESVFHGLSSHLVGPIRAALDSAFRHDSVEYITQELAGYANNHDDDDVRRWAQSTLRTLSTRSPTSLKVTLALIRRSKGMSLLDALQSELNMVTAFCNGSGPDLFTGLQAVLTGRMPDETPWYPDALEKVSDSYIQEEFFHKYSPERGTAPRIRLYNLPHNVEPADAMRFSLPSEEEIRRMVEENNHGSLLSLEELAAKIKSSTRDKAGVEEKIFDVVSRKCTQLDDSQGRMRLMWTR</sequence>
<dbReference type="SUPFAM" id="SSF52096">
    <property type="entry name" value="ClpP/crotonase"/>
    <property type="match status" value="1"/>
</dbReference>
<keyword evidence="3 5" id="KW-0378">Hydrolase</keyword>